<keyword evidence="3" id="KW-1185">Reference proteome</keyword>
<proteinExistence type="predicted"/>
<evidence type="ECO:0000256" key="1">
    <source>
        <dbReference type="SAM" id="MobiDB-lite"/>
    </source>
</evidence>
<reference evidence="2" key="2">
    <citation type="submission" date="2022-06" db="UniProtKB">
        <authorList>
            <consortium name="EnsemblMetazoa"/>
        </authorList>
    </citation>
    <scope>IDENTIFICATION</scope>
    <source>
        <strain evidence="2">p50T (Dazao)</strain>
    </source>
</reference>
<name>A0A8R1WHM3_BOMMO</name>
<protein>
    <submittedName>
        <fullName evidence="2">Uncharacterized protein</fullName>
    </submittedName>
</protein>
<dbReference type="Proteomes" id="UP000005204">
    <property type="component" value="Unassembled WGS sequence"/>
</dbReference>
<dbReference type="OrthoDB" id="7264968at2759"/>
<dbReference type="KEGG" id="bmor:101736406"/>
<evidence type="ECO:0000313" key="3">
    <source>
        <dbReference type="Proteomes" id="UP000005204"/>
    </source>
</evidence>
<gene>
    <name evidence="2" type="primary">101736406</name>
</gene>
<feature type="compositionally biased region" description="Basic and acidic residues" evidence="1">
    <location>
        <begin position="63"/>
        <end position="84"/>
    </location>
</feature>
<organism evidence="2 3">
    <name type="scientific">Bombyx mori</name>
    <name type="common">Silk moth</name>
    <dbReference type="NCBI Taxonomy" id="7091"/>
    <lineage>
        <taxon>Eukaryota</taxon>
        <taxon>Metazoa</taxon>
        <taxon>Ecdysozoa</taxon>
        <taxon>Arthropoda</taxon>
        <taxon>Hexapoda</taxon>
        <taxon>Insecta</taxon>
        <taxon>Pterygota</taxon>
        <taxon>Neoptera</taxon>
        <taxon>Endopterygota</taxon>
        <taxon>Lepidoptera</taxon>
        <taxon>Glossata</taxon>
        <taxon>Ditrysia</taxon>
        <taxon>Bombycoidea</taxon>
        <taxon>Bombycidae</taxon>
        <taxon>Bombycinae</taxon>
        <taxon>Bombyx</taxon>
    </lineage>
</organism>
<feature type="region of interest" description="Disordered" evidence="1">
    <location>
        <begin position="57"/>
        <end position="120"/>
    </location>
</feature>
<evidence type="ECO:0000313" key="2">
    <source>
        <dbReference type="EnsemblMetazoa" id="XP_004927744.1"/>
    </source>
</evidence>
<dbReference type="EnsemblMetazoa" id="XM_004927687.3">
    <property type="protein sequence ID" value="XP_004927744.1"/>
    <property type="gene ID" value="LOC101736406"/>
</dbReference>
<accession>A0A8R1WHM3</accession>
<feature type="region of interest" description="Disordered" evidence="1">
    <location>
        <begin position="1"/>
        <end position="37"/>
    </location>
</feature>
<dbReference type="OMA" id="MLCPEGA"/>
<sequence length="144" mass="16233">MLCPEGSQPENDTLSKSNDICQKKPNKVPAEGTDSLELTSYKNPKTWKKSISNFFRNQLRSTKSNEGDRPSGSKDNFEEKEITPDQKWQSLGKVFRRQSFAETWNKSPKSPGENSSHSKRLAVKKVISSYFGKSQKVTSADGEK</sequence>
<feature type="compositionally biased region" description="Polar residues" evidence="1">
    <location>
        <begin position="100"/>
        <end position="115"/>
    </location>
</feature>
<feature type="compositionally biased region" description="Polar residues" evidence="1">
    <location>
        <begin position="8"/>
        <end position="20"/>
    </location>
</feature>
<dbReference type="AlphaFoldDB" id="A0A8R1WHM3"/>
<reference evidence="3" key="1">
    <citation type="journal article" date="2008" name="Insect Biochem. Mol. Biol.">
        <title>The genome of a lepidopteran model insect, the silkworm Bombyx mori.</title>
        <authorList>
            <consortium name="International Silkworm Genome Consortium"/>
        </authorList>
    </citation>
    <scope>NUCLEOTIDE SEQUENCE [LARGE SCALE GENOMIC DNA]</scope>
    <source>
        <strain evidence="3">p50T</strain>
    </source>
</reference>